<feature type="transmembrane region" description="Helical" evidence="1">
    <location>
        <begin position="21"/>
        <end position="39"/>
    </location>
</feature>
<reference evidence="2 3" key="1">
    <citation type="submission" date="2020-09" db="EMBL/GenBank/DDBJ databases">
        <title>De no assembly of potato wild relative species, Solanum commersonii.</title>
        <authorList>
            <person name="Cho K."/>
        </authorList>
    </citation>
    <scope>NUCLEOTIDE SEQUENCE [LARGE SCALE GENOMIC DNA]</scope>
    <source>
        <strain evidence="2">LZ3.2</strain>
        <tissue evidence="2">Leaf</tissue>
    </source>
</reference>
<comment type="caution">
    <text evidence="2">The sequence shown here is derived from an EMBL/GenBank/DDBJ whole genome shotgun (WGS) entry which is preliminary data.</text>
</comment>
<keyword evidence="1" id="KW-1133">Transmembrane helix</keyword>
<organism evidence="2 3">
    <name type="scientific">Solanum commersonii</name>
    <name type="common">Commerson's wild potato</name>
    <name type="synonym">Commerson's nightshade</name>
    <dbReference type="NCBI Taxonomy" id="4109"/>
    <lineage>
        <taxon>Eukaryota</taxon>
        <taxon>Viridiplantae</taxon>
        <taxon>Streptophyta</taxon>
        <taxon>Embryophyta</taxon>
        <taxon>Tracheophyta</taxon>
        <taxon>Spermatophyta</taxon>
        <taxon>Magnoliopsida</taxon>
        <taxon>eudicotyledons</taxon>
        <taxon>Gunneridae</taxon>
        <taxon>Pentapetalae</taxon>
        <taxon>asterids</taxon>
        <taxon>lamiids</taxon>
        <taxon>Solanales</taxon>
        <taxon>Solanaceae</taxon>
        <taxon>Solanoideae</taxon>
        <taxon>Solaneae</taxon>
        <taxon>Solanum</taxon>
    </lineage>
</organism>
<evidence type="ECO:0000313" key="3">
    <source>
        <dbReference type="Proteomes" id="UP000824120"/>
    </source>
</evidence>
<dbReference type="AlphaFoldDB" id="A0A9J5Y667"/>
<accession>A0A9J5Y667</accession>
<evidence type="ECO:0000256" key="1">
    <source>
        <dbReference type="SAM" id="Phobius"/>
    </source>
</evidence>
<dbReference type="EMBL" id="JACXVP010000007">
    <property type="protein sequence ID" value="KAG5594542.1"/>
    <property type="molecule type" value="Genomic_DNA"/>
</dbReference>
<sequence length="76" mass="9010">MIVGSYSRPWFKRLFFFKTDFIITSSVIMMISNYSWPWLPRHKMLDCYRHGLIFHHNSPILSRVSSCICAACILHT</sequence>
<gene>
    <name evidence="2" type="ORF">H5410_035774</name>
</gene>
<keyword evidence="1" id="KW-0812">Transmembrane</keyword>
<dbReference type="Proteomes" id="UP000824120">
    <property type="component" value="Chromosome 7"/>
</dbReference>
<keyword evidence="3" id="KW-1185">Reference proteome</keyword>
<name>A0A9J5Y667_SOLCO</name>
<keyword evidence="1" id="KW-0472">Membrane</keyword>
<protein>
    <submittedName>
        <fullName evidence="2">Uncharacterized protein</fullName>
    </submittedName>
</protein>
<evidence type="ECO:0000313" key="2">
    <source>
        <dbReference type="EMBL" id="KAG5594542.1"/>
    </source>
</evidence>
<proteinExistence type="predicted"/>